<dbReference type="InterPro" id="IPR001986">
    <property type="entry name" value="Enolpyruvate_Tfrase_dom"/>
</dbReference>
<dbReference type="GO" id="GO:0008760">
    <property type="term" value="F:UDP-N-acetylglucosamine 1-carboxyvinyltransferase activity"/>
    <property type="evidence" value="ECO:0007669"/>
    <property type="project" value="UniProtKB-EC"/>
</dbReference>
<accession>A0A1F8BD32</accession>
<dbReference type="GO" id="GO:0051301">
    <property type="term" value="P:cell division"/>
    <property type="evidence" value="ECO:0007669"/>
    <property type="project" value="UniProtKB-KW"/>
</dbReference>
<dbReference type="Proteomes" id="UP000177082">
    <property type="component" value="Unassembled WGS sequence"/>
</dbReference>
<evidence type="ECO:0000313" key="17">
    <source>
        <dbReference type="EMBL" id="OGM61967.1"/>
    </source>
</evidence>
<comment type="similarity">
    <text evidence="10">Belongs to the EPSP synthase family. MurA subfamily.</text>
</comment>
<dbReference type="PANTHER" id="PTHR43783:SF1">
    <property type="entry name" value="UDP-N-ACETYLGLUCOSAMINE 1-CARBOXYVINYLTRANSFERASE"/>
    <property type="match status" value="1"/>
</dbReference>
<evidence type="ECO:0000256" key="6">
    <source>
        <dbReference type="ARBA" id="ARBA00022960"/>
    </source>
</evidence>
<evidence type="ECO:0000256" key="10">
    <source>
        <dbReference type="ARBA" id="ARBA00038367"/>
    </source>
</evidence>
<reference evidence="17 18" key="1">
    <citation type="journal article" date="2016" name="Nat. Commun.">
        <title>Thousands of microbial genomes shed light on interconnected biogeochemical processes in an aquifer system.</title>
        <authorList>
            <person name="Anantharaman K."/>
            <person name="Brown C.T."/>
            <person name="Hug L.A."/>
            <person name="Sharon I."/>
            <person name="Castelle C.J."/>
            <person name="Probst A.J."/>
            <person name="Thomas B.C."/>
            <person name="Singh A."/>
            <person name="Wilkins M.J."/>
            <person name="Karaoz U."/>
            <person name="Brodie E.L."/>
            <person name="Williams K.H."/>
            <person name="Hubbard S.S."/>
            <person name="Banfield J.F."/>
        </authorList>
    </citation>
    <scope>NUCLEOTIDE SEQUENCE [LARGE SCALE GENOMIC DNA]</scope>
</reference>
<evidence type="ECO:0000256" key="7">
    <source>
        <dbReference type="ARBA" id="ARBA00022984"/>
    </source>
</evidence>
<evidence type="ECO:0000256" key="12">
    <source>
        <dbReference type="ARBA" id="ARBA00039754"/>
    </source>
</evidence>
<feature type="domain" description="Enolpyruvate transferase" evidence="16">
    <location>
        <begin position="5"/>
        <end position="418"/>
    </location>
</feature>
<dbReference type="GO" id="GO:0071555">
    <property type="term" value="P:cell wall organization"/>
    <property type="evidence" value="ECO:0007669"/>
    <property type="project" value="UniProtKB-KW"/>
</dbReference>
<keyword evidence="3" id="KW-0963">Cytoplasm</keyword>
<dbReference type="AlphaFoldDB" id="A0A1F8BD32"/>
<dbReference type="InterPro" id="IPR050068">
    <property type="entry name" value="MurA_subfamily"/>
</dbReference>
<evidence type="ECO:0000259" key="16">
    <source>
        <dbReference type="Pfam" id="PF00275"/>
    </source>
</evidence>
<dbReference type="GO" id="GO:0005737">
    <property type="term" value="C:cytoplasm"/>
    <property type="evidence" value="ECO:0007669"/>
    <property type="project" value="UniProtKB-SubCell"/>
</dbReference>
<proteinExistence type="inferred from homology"/>
<evidence type="ECO:0000256" key="5">
    <source>
        <dbReference type="ARBA" id="ARBA00022679"/>
    </source>
</evidence>
<dbReference type="NCBIfam" id="NF006873">
    <property type="entry name" value="PRK09369.1"/>
    <property type="match status" value="1"/>
</dbReference>
<dbReference type="GO" id="GO:0008360">
    <property type="term" value="P:regulation of cell shape"/>
    <property type="evidence" value="ECO:0007669"/>
    <property type="project" value="UniProtKB-KW"/>
</dbReference>
<evidence type="ECO:0000256" key="9">
    <source>
        <dbReference type="ARBA" id="ARBA00023316"/>
    </source>
</evidence>
<keyword evidence="8" id="KW-0131">Cell cycle</keyword>
<keyword evidence="4" id="KW-0132">Cell division</keyword>
<organism evidence="17 18">
    <name type="scientific">Candidatus Woesebacteria bacterium RIFCSPLOWO2_01_FULL_39_21</name>
    <dbReference type="NCBI Taxonomy" id="1802519"/>
    <lineage>
        <taxon>Bacteria</taxon>
        <taxon>Candidatus Woeseibacteriota</taxon>
    </lineage>
</organism>
<evidence type="ECO:0000313" key="18">
    <source>
        <dbReference type="Proteomes" id="UP000177082"/>
    </source>
</evidence>
<keyword evidence="7" id="KW-0573">Peptidoglycan synthesis</keyword>
<evidence type="ECO:0000256" key="2">
    <source>
        <dbReference type="ARBA" id="ARBA00004752"/>
    </source>
</evidence>
<keyword evidence="6" id="KW-0133">Cell shape</keyword>
<dbReference type="EMBL" id="MGHF01000030">
    <property type="protein sequence ID" value="OGM61967.1"/>
    <property type="molecule type" value="Genomic_DNA"/>
</dbReference>
<sequence length="428" mass="46409">MDIKVRGGQVLSGEITPSGSKNSAVAVIPATVLFDKPVKLTNIPDITDVQSLIEILSKFGSKIKWDKRINELEIDNSKLSFENLDNESLGQMRGTSLLWGPMLARFGRVNFGQLPGGCTLGFRTLSPHYKAFTDLGVVVTSQNQGVLMDAKHASSGTVWLSEMSPTATENIVMFASKLPGVTKIIGAASEPQVQDLCNFLSSAGVNISGIGSNILTVEGAKSLSAVTHDILSDHYEITTFMAMAAVTGGEIKVKNAIPNHFGYINQIFARFGIEINYDGDTAVVKKGQKISLKYEESRKLMIVKAQPWPGLPVDILPLFIPLAIAAQHGHVLFHNWMYEAGLFWTSQLTKLGANIIMGDPHRVIVLAGSKLKGAKMEAPYIIRAVVAMVMATMVADGESEILNADVLYRGHPKFSENLKKLGASIREK</sequence>
<name>A0A1F8BD32_9BACT</name>
<evidence type="ECO:0000256" key="11">
    <source>
        <dbReference type="ARBA" id="ARBA00039108"/>
    </source>
</evidence>
<dbReference type="STRING" id="1802519.A2961_02790"/>
<comment type="catalytic activity">
    <reaction evidence="15">
        <text>phosphoenolpyruvate + UDP-N-acetyl-alpha-D-glucosamine = UDP-N-acetyl-3-O-(1-carboxyvinyl)-alpha-D-glucosamine + phosphate</text>
        <dbReference type="Rhea" id="RHEA:18681"/>
        <dbReference type="ChEBI" id="CHEBI:43474"/>
        <dbReference type="ChEBI" id="CHEBI:57705"/>
        <dbReference type="ChEBI" id="CHEBI:58702"/>
        <dbReference type="ChEBI" id="CHEBI:68483"/>
        <dbReference type="EC" id="2.5.1.7"/>
    </reaction>
</comment>
<keyword evidence="9" id="KW-0961">Cell wall biogenesis/degradation</keyword>
<dbReference type="Pfam" id="PF00275">
    <property type="entry name" value="EPSP_synthase"/>
    <property type="match status" value="1"/>
</dbReference>
<evidence type="ECO:0000256" key="1">
    <source>
        <dbReference type="ARBA" id="ARBA00004496"/>
    </source>
</evidence>
<dbReference type="InterPro" id="IPR036968">
    <property type="entry name" value="Enolpyruvate_Tfrase_sf"/>
</dbReference>
<dbReference type="InterPro" id="IPR013792">
    <property type="entry name" value="RNA3'P_cycl/enolpyr_Trfase_a/b"/>
</dbReference>
<evidence type="ECO:0000256" key="4">
    <source>
        <dbReference type="ARBA" id="ARBA00022618"/>
    </source>
</evidence>
<evidence type="ECO:0000256" key="14">
    <source>
        <dbReference type="ARBA" id="ARBA00042842"/>
    </source>
</evidence>
<comment type="subcellular location">
    <subcellularLocation>
        <location evidence="1">Cytoplasm</location>
    </subcellularLocation>
</comment>
<comment type="caution">
    <text evidence="17">The sequence shown here is derived from an EMBL/GenBank/DDBJ whole genome shotgun (WGS) entry which is preliminary data.</text>
</comment>
<evidence type="ECO:0000256" key="8">
    <source>
        <dbReference type="ARBA" id="ARBA00023306"/>
    </source>
</evidence>
<evidence type="ECO:0000256" key="3">
    <source>
        <dbReference type="ARBA" id="ARBA00022490"/>
    </source>
</evidence>
<comment type="pathway">
    <text evidence="2">Cell wall biogenesis; peptidoglycan biosynthesis.</text>
</comment>
<gene>
    <name evidence="17" type="ORF">A2961_02790</name>
</gene>
<dbReference type="EC" id="2.5.1.7" evidence="11"/>
<evidence type="ECO:0000256" key="15">
    <source>
        <dbReference type="ARBA" id="ARBA00047527"/>
    </source>
</evidence>
<dbReference type="SUPFAM" id="SSF55205">
    <property type="entry name" value="EPT/RTPC-like"/>
    <property type="match status" value="1"/>
</dbReference>
<protein>
    <recommendedName>
        <fullName evidence="12">UDP-N-acetylglucosamine 1-carboxyvinyltransferase</fullName>
        <ecNumber evidence="11">2.5.1.7</ecNumber>
    </recommendedName>
    <alternativeName>
        <fullName evidence="13">Enoylpyruvate transferase</fullName>
    </alternativeName>
    <alternativeName>
        <fullName evidence="14">UDP-N-acetylglucosamine enolpyruvyl transferase</fullName>
    </alternativeName>
</protein>
<dbReference type="GO" id="GO:0009252">
    <property type="term" value="P:peptidoglycan biosynthetic process"/>
    <property type="evidence" value="ECO:0007669"/>
    <property type="project" value="UniProtKB-KW"/>
</dbReference>
<evidence type="ECO:0000256" key="13">
    <source>
        <dbReference type="ARBA" id="ARBA00042443"/>
    </source>
</evidence>
<dbReference type="Gene3D" id="3.65.10.10">
    <property type="entry name" value="Enolpyruvate transferase domain"/>
    <property type="match status" value="2"/>
</dbReference>
<keyword evidence="5" id="KW-0808">Transferase</keyword>
<dbReference type="PANTHER" id="PTHR43783">
    <property type="entry name" value="UDP-N-ACETYLGLUCOSAMINE 1-CARBOXYVINYLTRANSFERASE"/>
    <property type="match status" value="1"/>
</dbReference>